<dbReference type="RefSeq" id="WP_102365194.1">
    <property type="nucleotide sequence ID" value="NZ_CP020991.1"/>
</dbReference>
<evidence type="ECO:0000313" key="13">
    <source>
        <dbReference type="Proteomes" id="UP000235589"/>
    </source>
</evidence>
<dbReference type="SMART" id="SM00612">
    <property type="entry name" value="Kelch"/>
    <property type="match status" value="3"/>
</dbReference>
<dbReference type="Proteomes" id="UP000235589">
    <property type="component" value="Chromosome"/>
</dbReference>
<evidence type="ECO:0000256" key="5">
    <source>
        <dbReference type="ARBA" id="ARBA00022801"/>
    </source>
</evidence>
<comment type="similarity">
    <text evidence="1 7 8">Belongs to the peptidase S8 family.</text>
</comment>
<dbReference type="EMBL" id="CP020991">
    <property type="protein sequence ID" value="AUO18946.1"/>
    <property type="molecule type" value="Genomic_DNA"/>
</dbReference>
<dbReference type="PANTHER" id="PTHR43399">
    <property type="entry name" value="SUBTILISIN-RELATED"/>
    <property type="match status" value="1"/>
</dbReference>
<dbReference type="Pfam" id="PF00082">
    <property type="entry name" value="Peptidase_S8"/>
    <property type="match status" value="1"/>
</dbReference>
<dbReference type="InterPro" id="IPR015915">
    <property type="entry name" value="Kelch-typ_b-propeller"/>
</dbReference>
<dbReference type="Pfam" id="PF24981">
    <property type="entry name" value="Beta-prop_ATRN-LZTR1"/>
    <property type="match status" value="1"/>
</dbReference>
<dbReference type="InterPro" id="IPR006652">
    <property type="entry name" value="Kelch_1"/>
</dbReference>
<dbReference type="PROSITE" id="PS00137">
    <property type="entry name" value="SUBTILASE_HIS"/>
    <property type="match status" value="1"/>
</dbReference>
<dbReference type="InterPro" id="IPR011043">
    <property type="entry name" value="Gal_Oxase/kelch_b-propeller"/>
</dbReference>
<keyword evidence="3 7" id="KW-0645">Protease</keyword>
<evidence type="ECO:0000256" key="7">
    <source>
        <dbReference type="PROSITE-ProRule" id="PRU01240"/>
    </source>
</evidence>
<evidence type="ECO:0000256" key="3">
    <source>
        <dbReference type="ARBA" id="ARBA00022670"/>
    </source>
</evidence>
<evidence type="ECO:0000256" key="4">
    <source>
        <dbReference type="ARBA" id="ARBA00022737"/>
    </source>
</evidence>
<dbReference type="InterPro" id="IPR056737">
    <property type="entry name" value="Beta-prop_ATRN-MKLN-like"/>
</dbReference>
<dbReference type="PANTHER" id="PTHR43399:SF4">
    <property type="entry name" value="CELL WALL-ASSOCIATED PROTEASE"/>
    <property type="match status" value="1"/>
</dbReference>
<dbReference type="InterPro" id="IPR034204">
    <property type="entry name" value="PfSUB1-like_cat_dom"/>
</dbReference>
<dbReference type="InterPro" id="IPR015500">
    <property type="entry name" value="Peptidase_S8_subtilisin-rel"/>
</dbReference>
<dbReference type="SUPFAM" id="SSF52743">
    <property type="entry name" value="Subtilisin-like"/>
    <property type="match status" value="1"/>
</dbReference>
<proteinExistence type="inferred from homology"/>
<evidence type="ECO:0000256" key="6">
    <source>
        <dbReference type="ARBA" id="ARBA00022825"/>
    </source>
</evidence>
<dbReference type="InterPro" id="IPR051048">
    <property type="entry name" value="Peptidase_S8/S53_subtilisin"/>
</dbReference>
<feature type="active site" description="Charge relay system" evidence="7">
    <location>
        <position position="178"/>
    </location>
</feature>
<feature type="domain" description="Peptidase S8/S53" evidence="10">
    <location>
        <begin position="171"/>
        <end position="429"/>
    </location>
</feature>
<keyword evidence="5 7" id="KW-0378">Hydrolase</keyword>
<dbReference type="InterPro" id="IPR023827">
    <property type="entry name" value="Peptidase_S8_Asp-AS"/>
</dbReference>
<dbReference type="SUPFAM" id="SSF50965">
    <property type="entry name" value="Galactose oxidase, central domain"/>
    <property type="match status" value="1"/>
</dbReference>
<name>A0A2K9P100_9FIRM</name>
<feature type="region of interest" description="Disordered" evidence="9">
    <location>
        <begin position="1286"/>
        <end position="1308"/>
    </location>
</feature>
<keyword evidence="4" id="KW-0677">Repeat</keyword>
<keyword evidence="6 7" id="KW-0720">Serine protease</keyword>
<dbReference type="GO" id="GO:0006508">
    <property type="term" value="P:proteolysis"/>
    <property type="evidence" value="ECO:0007669"/>
    <property type="project" value="UniProtKB-KW"/>
</dbReference>
<sequence>MRKIISLFIAIIILLGIVHINIFAEGNVQNENIEMFSMPQDAKYAENEVLIQYSPVGMFADESDVSPELMMSENLESVSSVELIDTLSVDKEDGSILKQLHVETEDLEKTINEMRQIPGVEYVEPNYKLYVANTDYDPNFTKQWAYNNPVYNINVENVWEKVYNDNISKTETIVAVLDTGVDIYHEDLKDNIFKNQEEIYGNTEKDDDNNGFVDDIAGWDFLNNDNTVYDNTTDSTGEKTDSHGTHVAGIIAAAKNGVGMQGVAYENVKILPVKFIAGKEGGDLSDAIKGIKYAEKMGASIVNCSFASNNEFLTLKDVMRRSKMLFVCAAGNHGTQLKEYPAGFADLDNVISVCALNQEGDLTSFSNYGHDYIAAPGKAIYSLAPENNYMYMDGTSMSTPFVAGAAALLKIINPSLDSKQLKDALNNGSKTSETGLFHGKLDILGAYENSPLNPDEGTLVAGIKEYGGKIINHDNSIYRLAGCDESGFMNNIAVYKPDLGVWSDVTYLREGRIFAAPVFIDSTIRLCGGRSILKKDLDTTWTYNIHSYFNNTIKTNTGSYYIYANRSAAAGVGAEGKVYFFGGTSDGRYANDVLSAKPTSSSDFRCLMPESRGYACAEYLNGDIYLFGGANENGCLTSTYKYDISENSIKECAPTNYYHNNAASAVIDGKIYVFGGTNQYTKDGHDPITENNGIISDVPNNIVEVYDPNTNIWTRIADMDAARVGHSAVFYKNKTILMGGWNGEYLDSVEYYWGSEAPKNVKSALSIDMQSTMLSWQPVTGADSYEIQIGDREPIFTAETKVNYLISEPNDENFKVRAIKNGGVSVWSSERKLYPLGTNINDAIKLTLNVPVSDILKSNENSKYYKFEIDSLTNIDIKLFGIPQNFDGGFEILDEYGLHIASGYSKNGNIMIENRLMTTGDYIIRVYNVPSDGSDLNYTLEVSEYYTEETGNLPTRVSQNMLNSVDMSVSNTNYTIIDDGTLPDNSMSIEMEEDNSGEFGINNTTTVYSGTGVLNKNVLSRVFTIKNVKRGSLIIAVVEPPSGYAYVPYFISNNLDSSVGCLDPYNNTNNIASSSFLAKSDGSYSIRVVCSNGEYDPQGGEFKIKAFVTTDPEKFESNQWQMGANDKEYGDKSAVNFNKIEQAIGTTNKPTSGIDAKFSTTSDIDTYPIEVSQGEKISVSLEVDKSEYVGSYTISFQTNFKDFNYRDNPDGVSKDFNITYERTDCTNPYNVKAYNNSAFASWIVPNNLVSNTAYIVVQKNKKSMDIGSEVGYHLIITRVSPEEMKKDVNENSTYTPSGKKALNGDAETSAVTPITRRNDFINFKNNKNSAGKLTQQVSGTGVIDSQLDVDWFHYEGTVNTPNRVVLTTEADNLKLALYENGSTRELENGDTVNFKTSDYYIGVYAEDETYGQNQATDYILSVIDDSKEKQDVHIVLYDSGYGGNGFYDGQIPRYYDSSGNKFEYSVEFFKKYLPLLVNKDVYFSVSIRDLDFDRVFLPVNNIGDLRNDPFIFDNYDNLSGSGQLELVKNLTIDRVNNVYDNMIAAYRSLPNYQKPKTMPKIYIGTPHYTGWQIRNWDGTNIDNYVLKYDEIVRNIYEGVRSHVIAKSGSDNDIAGLYYGKEDPEPYNTSFEYTKIMRNTSSMIHGESKKMIWMPYTGGSITSVNNVCNIANTYNYDGKKLCDVIVIQPGYFYYEVSNDGRSDSEYPEFMQYIRDIVFNNDKNSGTDLCFQMEYDSSIFTGRYINDESKSNPSNKTYRFAKTLDIFKYLLTTPEYSFGIYAGGPNEQGYNMNKISDNINLHSNRNHITLYENDGHYKTYKDLTDIASNYNMAYNTKITYDITAGLLFNGWSSQVRDNIHRVYNELFEESRVTLY</sequence>
<evidence type="ECO:0000259" key="10">
    <source>
        <dbReference type="Pfam" id="PF00082"/>
    </source>
</evidence>
<evidence type="ECO:0000313" key="12">
    <source>
        <dbReference type="EMBL" id="AUO18946.1"/>
    </source>
</evidence>
<keyword evidence="2" id="KW-0880">Kelch repeat</keyword>
<keyword evidence="13" id="KW-1185">Reference proteome</keyword>
<feature type="active site" description="Charge relay system" evidence="7">
    <location>
        <position position="396"/>
    </location>
</feature>
<dbReference type="InterPro" id="IPR022398">
    <property type="entry name" value="Peptidase_S8_His-AS"/>
</dbReference>
<dbReference type="OrthoDB" id="9798386at2"/>
<evidence type="ECO:0000256" key="2">
    <source>
        <dbReference type="ARBA" id="ARBA00022441"/>
    </source>
</evidence>
<dbReference type="Gene3D" id="3.40.50.200">
    <property type="entry name" value="Peptidase S8/S53 domain"/>
    <property type="match status" value="1"/>
</dbReference>
<reference evidence="12 13" key="1">
    <citation type="submission" date="2017-04" db="EMBL/GenBank/DDBJ databases">
        <title>Monoglobus pectinilyticus 14 draft genome.</title>
        <authorList>
            <person name="Kim C."/>
            <person name="Rosendale D.I."/>
            <person name="Kelly W.J."/>
            <person name="Tannock G.W."/>
            <person name="Patchett M.L."/>
            <person name="Jordens J.Z."/>
        </authorList>
    </citation>
    <scope>NUCLEOTIDE SEQUENCE [LARGE SCALE GENOMIC DNA]</scope>
    <source>
        <strain evidence="12 13">14</strain>
    </source>
</reference>
<organism evidence="12 13">
    <name type="scientific">Monoglobus pectinilyticus</name>
    <dbReference type="NCBI Taxonomy" id="1981510"/>
    <lineage>
        <taxon>Bacteria</taxon>
        <taxon>Bacillati</taxon>
        <taxon>Bacillota</taxon>
        <taxon>Clostridia</taxon>
        <taxon>Monoglobales</taxon>
        <taxon>Monoglobaceae</taxon>
        <taxon>Monoglobus</taxon>
    </lineage>
</organism>
<dbReference type="PRINTS" id="PR00723">
    <property type="entry name" value="SUBTILISIN"/>
</dbReference>
<accession>A0A2K9P100</accession>
<dbReference type="InterPro" id="IPR023828">
    <property type="entry name" value="Peptidase_S8_Ser-AS"/>
</dbReference>
<dbReference type="CDD" id="cd07473">
    <property type="entry name" value="Peptidases_S8_Subtilisin_like"/>
    <property type="match status" value="1"/>
</dbReference>
<protein>
    <submittedName>
        <fullName evidence="12">Peptidase S8 and S53 subtilisin kexin sedolisin</fullName>
    </submittedName>
</protein>
<gene>
    <name evidence="12" type="ORF">B9O19_00763</name>
</gene>
<evidence type="ECO:0000259" key="11">
    <source>
        <dbReference type="Pfam" id="PF24981"/>
    </source>
</evidence>
<dbReference type="GO" id="GO:0004252">
    <property type="term" value="F:serine-type endopeptidase activity"/>
    <property type="evidence" value="ECO:0007669"/>
    <property type="project" value="UniProtKB-UniRule"/>
</dbReference>
<dbReference type="InterPro" id="IPR036852">
    <property type="entry name" value="Peptidase_S8/S53_dom_sf"/>
</dbReference>
<feature type="domain" description="Attractin/MKLN-like beta-propeller" evidence="11">
    <location>
        <begin position="527"/>
        <end position="741"/>
    </location>
</feature>
<dbReference type="Gene3D" id="2.60.120.380">
    <property type="match status" value="1"/>
</dbReference>
<dbReference type="PROSITE" id="PS00138">
    <property type="entry name" value="SUBTILASE_SER"/>
    <property type="match status" value="1"/>
</dbReference>
<dbReference type="PROSITE" id="PS51892">
    <property type="entry name" value="SUBTILASE"/>
    <property type="match status" value="1"/>
</dbReference>
<dbReference type="GeneID" id="98062186"/>
<evidence type="ECO:0000256" key="8">
    <source>
        <dbReference type="RuleBase" id="RU003355"/>
    </source>
</evidence>
<dbReference type="SUPFAM" id="SSF89260">
    <property type="entry name" value="Collagen-binding domain"/>
    <property type="match status" value="1"/>
</dbReference>
<dbReference type="Gene3D" id="2.120.10.80">
    <property type="entry name" value="Kelch-type beta propeller"/>
    <property type="match status" value="2"/>
</dbReference>
<evidence type="ECO:0000256" key="9">
    <source>
        <dbReference type="SAM" id="MobiDB-lite"/>
    </source>
</evidence>
<feature type="active site" description="Charge relay system" evidence="7">
    <location>
        <position position="243"/>
    </location>
</feature>
<dbReference type="KEGG" id="mpec:B9O19_00763"/>
<dbReference type="InterPro" id="IPR000209">
    <property type="entry name" value="Peptidase_S8/S53_dom"/>
</dbReference>
<evidence type="ECO:0000256" key="1">
    <source>
        <dbReference type="ARBA" id="ARBA00011073"/>
    </source>
</evidence>
<dbReference type="PROSITE" id="PS00136">
    <property type="entry name" value="SUBTILASE_ASP"/>
    <property type="match status" value="1"/>
</dbReference>